<name>A0A3M7QA50_BRAPC</name>
<dbReference type="EMBL" id="REGN01006929">
    <property type="protein sequence ID" value="RNA07841.1"/>
    <property type="molecule type" value="Genomic_DNA"/>
</dbReference>
<keyword evidence="2" id="KW-1185">Reference proteome</keyword>
<evidence type="ECO:0000313" key="1">
    <source>
        <dbReference type="EMBL" id="RNA07841.1"/>
    </source>
</evidence>
<dbReference type="AlphaFoldDB" id="A0A3M7QA50"/>
<organism evidence="1 2">
    <name type="scientific">Brachionus plicatilis</name>
    <name type="common">Marine rotifer</name>
    <name type="synonym">Brachionus muelleri</name>
    <dbReference type="NCBI Taxonomy" id="10195"/>
    <lineage>
        <taxon>Eukaryota</taxon>
        <taxon>Metazoa</taxon>
        <taxon>Spiralia</taxon>
        <taxon>Gnathifera</taxon>
        <taxon>Rotifera</taxon>
        <taxon>Eurotatoria</taxon>
        <taxon>Monogononta</taxon>
        <taxon>Pseudotrocha</taxon>
        <taxon>Ploima</taxon>
        <taxon>Brachionidae</taxon>
        <taxon>Brachionus</taxon>
    </lineage>
</organism>
<evidence type="ECO:0000313" key="2">
    <source>
        <dbReference type="Proteomes" id="UP000276133"/>
    </source>
</evidence>
<accession>A0A3M7QA50</accession>
<protein>
    <submittedName>
        <fullName evidence="1">Uncharacterized protein</fullName>
    </submittedName>
</protein>
<dbReference type="Proteomes" id="UP000276133">
    <property type="component" value="Unassembled WGS sequence"/>
</dbReference>
<reference evidence="1 2" key="1">
    <citation type="journal article" date="2018" name="Sci. Rep.">
        <title>Genomic signatures of local adaptation to the degree of environmental predictability in rotifers.</title>
        <authorList>
            <person name="Franch-Gras L."/>
            <person name="Hahn C."/>
            <person name="Garcia-Roger E.M."/>
            <person name="Carmona M.J."/>
            <person name="Serra M."/>
            <person name="Gomez A."/>
        </authorList>
    </citation>
    <scope>NUCLEOTIDE SEQUENCE [LARGE SCALE GENOMIC DNA]</scope>
    <source>
        <strain evidence="1">HYR1</strain>
    </source>
</reference>
<gene>
    <name evidence="1" type="ORF">BpHYR1_010298</name>
</gene>
<sequence>MEKKYSLSLIFFADHILSDIFHAKTLQFIEYFSQTFFDGELFTENCRIFAELGIRLYKFNHYFTIRKKIRNDQRNSKSSQHVFLTLFAQKKILQHSATYFVAPFLPKQIFLMQKRFNKLKHI</sequence>
<comment type="caution">
    <text evidence="1">The sequence shown here is derived from an EMBL/GenBank/DDBJ whole genome shotgun (WGS) entry which is preliminary data.</text>
</comment>
<proteinExistence type="predicted"/>